<dbReference type="InterPro" id="IPR045229">
    <property type="entry name" value="TPP_enz"/>
</dbReference>
<dbReference type="InterPro" id="IPR029035">
    <property type="entry name" value="DHS-like_NAD/FAD-binding_dom"/>
</dbReference>
<dbReference type="InterPro" id="IPR029061">
    <property type="entry name" value="THDP-binding"/>
</dbReference>
<dbReference type="PROSITE" id="PS00187">
    <property type="entry name" value="TPP_ENZYMES"/>
    <property type="match status" value="1"/>
</dbReference>
<dbReference type="PANTHER" id="PTHR18968">
    <property type="entry name" value="THIAMINE PYROPHOSPHATE ENZYMES"/>
    <property type="match status" value="1"/>
</dbReference>
<dbReference type="InterPro" id="IPR000399">
    <property type="entry name" value="TPP-bd_CS"/>
</dbReference>
<reference evidence="7" key="1">
    <citation type="journal article" date="2021" name="Front. Microbiol.">
        <title>Comprehensive Comparative Genomics and Phenotyping of Methylobacterium Species.</title>
        <authorList>
            <person name="Alessa O."/>
            <person name="Ogura Y."/>
            <person name="Fujitani Y."/>
            <person name="Takami H."/>
            <person name="Hayashi T."/>
            <person name="Sahin N."/>
            <person name="Tani A."/>
        </authorList>
    </citation>
    <scope>NUCLEOTIDE SEQUENCE</scope>
    <source>
        <strain evidence="7">KCTC 52305</strain>
    </source>
</reference>
<comment type="caution">
    <text evidence="7">The sequence shown here is derived from an EMBL/GenBank/DDBJ whole genome shotgun (WGS) entry which is preliminary data.</text>
</comment>
<dbReference type="Pfam" id="PF02776">
    <property type="entry name" value="TPP_enzyme_N"/>
    <property type="match status" value="1"/>
</dbReference>
<evidence type="ECO:0000259" key="6">
    <source>
        <dbReference type="Pfam" id="PF02776"/>
    </source>
</evidence>
<evidence type="ECO:0000256" key="3">
    <source>
        <dbReference type="RuleBase" id="RU362132"/>
    </source>
</evidence>
<dbReference type="RefSeq" id="WP_128564449.1">
    <property type="nucleotide sequence ID" value="NZ_BPQH01000026.1"/>
</dbReference>
<dbReference type="PANTHER" id="PTHR18968:SF167">
    <property type="entry name" value="ACETOLACTATE SYNTHASE LARGE SUBUNIT ILVB2-RELATED"/>
    <property type="match status" value="1"/>
</dbReference>
<dbReference type="SUPFAM" id="SSF52467">
    <property type="entry name" value="DHS-like NAD/FAD-binding domain"/>
    <property type="match status" value="1"/>
</dbReference>
<keyword evidence="2 3" id="KW-0786">Thiamine pyrophosphate</keyword>
<reference evidence="7" key="2">
    <citation type="submission" date="2021-08" db="EMBL/GenBank/DDBJ databases">
        <authorList>
            <person name="Tani A."/>
            <person name="Ola A."/>
            <person name="Ogura Y."/>
            <person name="Katsura K."/>
            <person name="Hayashi T."/>
        </authorList>
    </citation>
    <scope>NUCLEOTIDE SEQUENCE</scope>
    <source>
        <strain evidence="7">KCTC 52305</strain>
    </source>
</reference>
<dbReference type="SUPFAM" id="SSF52518">
    <property type="entry name" value="Thiamin diphosphate-binding fold (THDP-binding)"/>
    <property type="match status" value="2"/>
</dbReference>
<dbReference type="InterPro" id="IPR012000">
    <property type="entry name" value="Thiamin_PyroP_enz_cen_dom"/>
</dbReference>
<comment type="similarity">
    <text evidence="1 3">Belongs to the TPP enzyme family.</text>
</comment>
<dbReference type="InterPro" id="IPR011766">
    <property type="entry name" value="TPP_enzyme_TPP-bd"/>
</dbReference>
<name>A0ABQ4R679_9HYPH</name>
<evidence type="ECO:0000313" key="7">
    <source>
        <dbReference type="EMBL" id="GJD53213.1"/>
    </source>
</evidence>
<dbReference type="Gene3D" id="3.40.50.970">
    <property type="match status" value="2"/>
</dbReference>
<evidence type="ECO:0000313" key="8">
    <source>
        <dbReference type="Proteomes" id="UP001055167"/>
    </source>
</evidence>
<dbReference type="Pfam" id="PF00205">
    <property type="entry name" value="TPP_enzyme_M"/>
    <property type="match status" value="1"/>
</dbReference>
<sequence length="559" mass="58539">MGSEHTDATTGGAALVEALIVNGVDTVFGLPGAQMYPFFDALQRRGDRIRTCGARHEQACGYMAFGYARSTGRPGVYAVVPGPGVLNTAAALSTAYGCNAPVLCITGQVPSGFLGQRRGHLHELPDQLATLRSLTKWSARVERVEDAPAVIDEAFRRMLGGRPGPVAVEMAWDVMAARAPVRALPPAVPEARPRPDADAVARAARILVAARRPMIMTGSGAQHASVAVLALAEALAAPVAALRGGRGIVAEDHPLGASSYAAYRLWPGTDALLGIGSRLEMPYMRWRGMMTYVREPGPSPALIRIDIDPEEHGRLVPEVGLVADAEDGARALLDAVRRLRGGRGAPDRSARLAEVAAAKREARAAIGVVQPQLSYLDAIRAALPRDGFFVGELSQVGFASYFGFPVYAPRTYVSEGYQGTLGFGFPTALGVKVAHPGRAVVSVTGDGGFLFAVQELATAAQEGIGLVTVLFDNHSYGNVLRDQNTGYGGRVIGAVLDNPDFVALAASFGVDAVRVDSPEDLGPALAAALAAGRPALIVVAVERGTEASPWPFIHPAPVG</sequence>
<dbReference type="InterPro" id="IPR012001">
    <property type="entry name" value="Thiamin_PyroP_enz_TPP-bd_dom"/>
</dbReference>
<dbReference type="Pfam" id="PF02775">
    <property type="entry name" value="TPP_enzyme_C"/>
    <property type="match status" value="1"/>
</dbReference>
<dbReference type="Gene3D" id="3.40.50.1220">
    <property type="entry name" value="TPP-binding domain"/>
    <property type="match status" value="1"/>
</dbReference>
<gene>
    <name evidence="7" type="primary">aruI</name>
    <name evidence="7" type="ORF">OPKNFCMD_5985</name>
</gene>
<dbReference type="EMBL" id="BPQH01000026">
    <property type="protein sequence ID" value="GJD53213.1"/>
    <property type="molecule type" value="Genomic_DNA"/>
</dbReference>
<evidence type="ECO:0000259" key="5">
    <source>
        <dbReference type="Pfam" id="PF02775"/>
    </source>
</evidence>
<keyword evidence="8" id="KW-1185">Reference proteome</keyword>
<evidence type="ECO:0000256" key="2">
    <source>
        <dbReference type="ARBA" id="ARBA00023052"/>
    </source>
</evidence>
<dbReference type="CDD" id="cd00568">
    <property type="entry name" value="TPP_enzymes"/>
    <property type="match status" value="1"/>
</dbReference>
<dbReference type="Proteomes" id="UP001055167">
    <property type="component" value="Unassembled WGS sequence"/>
</dbReference>
<organism evidence="7 8">
    <name type="scientific">Methylobacterium crusticola</name>
    <dbReference type="NCBI Taxonomy" id="1697972"/>
    <lineage>
        <taxon>Bacteria</taxon>
        <taxon>Pseudomonadati</taxon>
        <taxon>Pseudomonadota</taxon>
        <taxon>Alphaproteobacteria</taxon>
        <taxon>Hyphomicrobiales</taxon>
        <taxon>Methylobacteriaceae</taxon>
        <taxon>Methylobacterium</taxon>
    </lineage>
</organism>
<proteinExistence type="inferred from homology"/>
<dbReference type="CDD" id="cd07035">
    <property type="entry name" value="TPP_PYR_POX_like"/>
    <property type="match status" value="1"/>
</dbReference>
<evidence type="ECO:0000256" key="1">
    <source>
        <dbReference type="ARBA" id="ARBA00007812"/>
    </source>
</evidence>
<protein>
    <submittedName>
        <fullName evidence="7">2-ketoarginine decarboxylase AruI</fullName>
    </submittedName>
</protein>
<feature type="domain" description="Thiamine pyrophosphate enzyme N-terminal TPP-binding" evidence="6">
    <location>
        <begin position="10"/>
        <end position="129"/>
    </location>
</feature>
<feature type="domain" description="Thiamine pyrophosphate enzyme central" evidence="4">
    <location>
        <begin position="200"/>
        <end position="332"/>
    </location>
</feature>
<evidence type="ECO:0000259" key="4">
    <source>
        <dbReference type="Pfam" id="PF00205"/>
    </source>
</evidence>
<accession>A0ABQ4R679</accession>
<feature type="domain" description="Thiamine pyrophosphate enzyme TPP-binding" evidence="5">
    <location>
        <begin position="399"/>
        <end position="539"/>
    </location>
</feature>
<dbReference type="NCBIfam" id="NF006122">
    <property type="entry name" value="PRK08266.1"/>
    <property type="match status" value="1"/>
</dbReference>